<dbReference type="EMBL" id="JBICBT010000998">
    <property type="protein sequence ID" value="KAL3088588.1"/>
    <property type="molecule type" value="Genomic_DNA"/>
</dbReference>
<comment type="subcellular location">
    <subcellularLocation>
        <location evidence="1">Cell junction</location>
    </subcellularLocation>
    <subcellularLocation>
        <location evidence="8">Cytoplasm</location>
        <location evidence="8">Myofibril</location>
        <location evidence="8">Sarcomere</location>
        <location evidence="8">M line</location>
    </subcellularLocation>
</comment>
<dbReference type="PANTHER" id="PTHR24214">
    <property type="entry name" value="PDZ AND LIM DOMAIN PROTEIN ZASP"/>
    <property type="match status" value="1"/>
</dbReference>
<reference evidence="13 14" key="1">
    <citation type="submission" date="2024-10" db="EMBL/GenBank/DDBJ databases">
        <authorList>
            <person name="Kim D."/>
        </authorList>
    </citation>
    <scope>NUCLEOTIDE SEQUENCE [LARGE SCALE GENOMIC DNA]</scope>
    <source>
        <strain evidence="13">BH-2024</strain>
    </source>
</reference>
<dbReference type="SUPFAM" id="SSF57716">
    <property type="entry name" value="Glucocorticoid receptor-like (DNA-binding domain)"/>
    <property type="match status" value="4"/>
</dbReference>
<evidence type="ECO:0000256" key="4">
    <source>
        <dbReference type="ARBA" id="ARBA00022737"/>
    </source>
</evidence>
<organism evidence="13 14">
    <name type="scientific">Heterodera trifolii</name>
    <dbReference type="NCBI Taxonomy" id="157864"/>
    <lineage>
        <taxon>Eukaryota</taxon>
        <taxon>Metazoa</taxon>
        <taxon>Ecdysozoa</taxon>
        <taxon>Nematoda</taxon>
        <taxon>Chromadorea</taxon>
        <taxon>Rhabditida</taxon>
        <taxon>Tylenchina</taxon>
        <taxon>Tylenchomorpha</taxon>
        <taxon>Tylenchoidea</taxon>
        <taxon>Heteroderidae</taxon>
        <taxon>Heteroderinae</taxon>
        <taxon>Heterodera</taxon>
    </lineage>
</organism>
<feature type="compositionally biased region" description="Basic and acidic residues" evidence="11">
    <location>
        <begin position="290"/>
        <end position="307"/>
    </location>
</feature>
<dbReference type="FunFam" id="2.10.110.10:FF:000018">
    <property type="entry name" value="Paxillin isoform 1"/>
    <property type="match status" value="1"/>
</dbReference>
<dbReference type="AlphaFoldDB" id="A0ABD2JD95"/>
<evidence type="ECO:0000256" key="3">
    <source>
        <dbReference type="ARBA" id="ARBA00022723"/>
    </source>
</evidence>
<feature type="domain" description="LIM zinc-binding" evidence="12">
    <location>
        <begin position="495"/>
        <end position="553"/>
    </location>
</feature>
<evidence type="ECO:0000256" key="2">
    <source>
        <dbReference type="ARBA" id="ARBA00022490"/>
    </source>
</evidence>
<name>A0ABD2JD95_9BILA</name>
<evidence type="ECO:0000256" key="11">
    <source>
        <dbReference type="SAM" id="MobiDB-lite"/>
    </source>
</evidence>
<dbReference type="Gene3D" id="2.10.110.10">
    <property type="entry name" value="Cysteine Rich Protein"/>
    <property type="match status" value="4"/>
</dbReference>
<evidence type="ECO:0000256" key="1">
    <source>
        <dbReference type="ARBA" id="ARBA00004282"/>
    </source>
</evidence>
<keyword evidence="5 9" id="KW-0862">Zinc</keyword>
<evidence type="ECO:0000259" key="12">
    <source>
        <dbReference type="PROSITE" id="PS50023"/>
    </source>
</evidence>
<comment type="caution">
    <text evidence="13">The sequence shown here is derived from an EMBL/GenBank/DDBJ whole genome shotgun (WGS) entry which is preliminary data.</text>
</comment>
<feature type="region of interest" description="Disordered" evidence="11">
    <location>
        <begin position="96"/>
        <end position="117"/>
    </location>
</feature>
<dbReference type="SMART" id="SM00132">
    <property type="entry name" value="LIM"/>
    <property type="match status" value="4"/>
</dbReference>
<evidence type="ECO:0000256" key="10">
    <source>
        <dbReference type="SAM" id="Coils"/>
    </source>
</evidence>
<dbReference type="GO" id="GO:0046872">
    <property type="term" value="F:metal ion binding"/>
    <property type="evidence" value="ECO:0007669"/>
    <property type="project" value="UniProtKB-KW"/>
</dbReference>
<dbReference type="GO" id="GO:0055120">
    <property type="term" value="C:striated muscle dense body"/>
    <property type="evidence" value="ECO:0007669"/>
    <property type="project" value="UniProtKB-ARBA"/>
</dbReference>
<dbReference type="Pfam" id="PF09420">
    <property type="entry name" value="Nop16"/>
    <property type="match status" value="1"/>
</dbReference>
<evidence type="ECO:0000256" key="6">
    <source>
        <dbReference type="ARBA" id="ARBA00022949"/>
    </source>
</evidence>
<dbReference type="FunFam" id="2.10.110.10:FF:000008">
    <property type="entry name" value="Paxillin isoform 1"/>
    <property type="match status" value="1"/>
</dbReference>
<evidence type="ECO:0000313" key="13">
    <source>
        <dbReference type="EMBL" id="KAL3088588.1"/>
    </source>
</evidence>
<dbReference type="FunFam" id="2.10.110.10:FF:000009">
    <property type="entry name" value="Paxillin isoform 1"/>
    <property type="match status" value="1"/>
</dbReference>
<dbReference type="Pfam" id="PF00412">
    <property type="entry name" value="LIM"/>
    <property type="match status" value="4"/>
</dbReference>
<keyword evidence="14" id="KW-1185">Reference proteome</keyword>
<dbReference type="InterPro" id="IPR050604">
    <property type="entry name" value="PDZ-LIM_domain"/>
</dbReference>
<evidence type="ECO:0000256" key="8">
    <source>
        <dbReference type="ARBA" id="ARBA00037833"/>
    </source>
</evidence>
<gene>
    <name evidence="13" type="ORF">niasHT_023206</name>
</gene>
<feature type="domain" description="LIM zinc-binding" evidence="12">
    <location>
        <begin position="435"/>
        <end position="494"/>
    </location>
</feature>
<dbReference type="GO" id="GO:0031430">
    <property type="term" value="C:M band"/>
    <property type="evidence" value="ECO:0007669"/>
    <property type="project" value="UniProtKB-SubCell"/>
</dbReference>
<keyword evidence="10" id="KW-0175">Coiled coil</keyword>
<feature type="region of interest" description="Disordered" evidence="11">
    <location>
        <begin position="201"/>
        <end position="221"/>
    </location>
</feature>
<keyword evidence="2" id="KW-0963">Cytoplasm</keyword>
<sequence>MRSVKHGGKKGMRFRYKLSAVKRQNKKQKKKQRNVAGCSLIKKAWQTQLSSRQNLSAMGLVYDPNEALKKNPEFAMEMDQSEIEVIGLSEAKSLGSVKEQKKATKSKKAFPSKKLNKSEAESSKVVLELQQIALEGAQQMAEQKQRKRERAKLQQSDIEFCQKMLQRHGENYEGMSRDPLNIWQNTPRQIERKIGVYKRSIASQEKRRREGMPSGGDDEQQFEEAVKPALESLLSDLQKTTEVLRQGKHGKGRQQQKEDESAALLDLKKLRNSPRQRNQSPAAVANLRNGRSEELQPRRDPMLEGDKLGIHTIPKGDCASCNQAVIGPVVIALGKMWHPEHFCCAHCGDSIENRNFFERQGKAYCESDYHDLFSPRCSYCNGPIKERCVTALGGKNFHVEHFVCAECGKNFGDGGFHEKSNSAYCRDCFYRTYAPKCQSCKQPITHKFITALNTHWHPECFCCQECGQPFHCVSLFDHSGRLLCEMCLHTRVGSICARCRLPISGRCVSAMSQKFHPEHFTCSYCTDQLDKHTFKESAGRPFCLRCYQTADDYFAGRCPMAVDIYDEIELDDH</sequence>
<dbReference type="PANTHER" id="PTHR24214:SF62">
    <property type="entry name" value="LEUPAXIN"/>
    <property type="match status" value="1"/>
</dbReference>
<dbReference type="GO" id="GO:0070161">
    <property type="term" value="C:anchoring junction"/>
    <property type="evidence" value="ECO:0007669"/>
    <property type="project" value="UniProtKB-SubCell"/>
</dbReference>
<dbReference type="InterPro" id="IPR019002">
    <property type="entry name" value="Ribosome_biogenesis_Nop16"/>
</dbReference>
<keyword evidence="3 9" id="KW-0479">Metal-binding</keyword>
<dbReference type="Proteomes" id="UP001620626">
    <property type="component" value="Unassembled WGS sequence"/>
</dbReference>
<accession>A0ABD2JD95</accession>
<evidence type="ECO:0000256" key="7">
    <source>
        <dbReference type="ARBA" id="ARBA00023038"/>
    </source>
</evidence>
<evidence type="ECO:0000256" key="9">
    <source>
        <dbReference type="PROSITE-ProRule" id="PRU00125"/>
    </source>
</evidence>
<dbReference type="PROSITE" id="PS00478">
    <property type="entry name" value="LIM_DOMAIN_1"/>
    <property type="match status" value="3"/>
</dbReference>
<keyword evidence="4" id="KW-0677">Repeat</keyword>
<feature type="domain" description="LIM zinc-binding" evidence="12">
    <location>
        <begin position="316"/>
        <end position="375"/>
    </location>
</feature>
<feature type="coiled-coil region" evidence="10">
    <location>
        <begin position="127"/>
        <end position="154"/>
    </location>
</feature>
<keyword evidence="6" id="KW-0965">Cell junction</keyword>
<dbReference type="PROSITE" id="PS50023">
    <property type="entry name" value="LIM_DOMAIN_2"/>
    <property type="match status" value="3"/>
</dbReference>
<feature type="region of interest" description="Disordered" evidence="11">
    <location>
        <begin position="268"/>
        <end position="307"/>
    </location>
</feature>
<feature type="compositionally biased region" description="Basic residues" evidence="11">
    <location>
        <begin position="103"/>
        <end position="115"/>
    </location>
</feature>
<evidence type="ECO:0000256" key="5">
    <source>
        <dbReference type="ARBA" id="ARBA00022833"/>
    </source>
</evidence>
<proteinExistence type="predicted"/>
<protein>
    <recommendedName>
        <fullName evidence="12">LIM zinc-binding domain-containing protein</fullName>
    </recommendedName>
</protein>
<dbReference type="InterPro" id="IPR001781">
    <property type="entry name" value="Znf_LIM"/>
</dbReference>
<keyword evidence="7 9" id="KW-0440">LIM domain</keyword>
<evidence type="ECO:0000313" key="14">
    <source>
        <dbReference type="Proteomes" id="UP001620626"/>
    </source>
</evidence>